<evidence type="ECO:0000256" key="1">
    <source>
        <dbReference type="ARBA" id="ARBA00022690"/>
    </source>
</evidence>
<dbReference type="PANTHER" id="PTHR10913:SF45">
    <property type="entry name" value="FOLLISTATIN, ISOFORM A-RELATED"/>
    <property type="match status" value="1"/>
</dbReference>
<keyword evidence="1" id="KW-0646">Protease inhibitor</keyword>
<evidence type="ECO:0000313" key="8">
    <source>
        <dbReference type="EMBL" id="JAI67929.1"/>
    </source>
</evidence>
<dbReference type="PROSITE" id="PS51465">
    <property type="entry name" value="KAZAL_2"/>
    <property type="match status" value="1"/>
</dbReference>
<reference evidence="8" key="1">
    <citation type="submission" date="2015-09" db="EMBL/GenBank/DDBJ databases">
        <title>Scylla olivacea transcriptome.</title>
        <authorList>
            <person name="Ikhwanuddin M."/>
        </authorList>
    </citation>
    <scope>NUCLEOTIDE SEQUENCE</scope>
</reference>
<dbReference type="EMBL" id="GDRN01008351">
    <property type="protein sequence ID" value="JAI67929.1"/>
    <property type="molecule type" value="Transcribed_RNA"/>
</dbReference>
<keyword evidence="2" id="KW-0732">Signal</keyword>
<accession>A0A0P4WLK2</accession>
<dbReference type="GO" id="GO:0005576">
    <property type="term" value="C:extracellular region"/>
    <property type="evidence" value="ECO:0007669"/>
    <property type="project" value="TreeGrafter"/>
</dbReference>
<dbReference type="CDD" id="cd00104">
    <property type="entry name" value="KAZAL_FS"/>
    <property type="match status" value="1"/>
</dbReference>
<dbReference type="InterPro" id="IPR036058">
    <property type="entry name" value="Kazal_dom_sf"/>
</dbReference>
<feature type="domain" description="Kazal-like" evidence="7">
    <location>
        <begin position="38"/>
        <end position="93"/>
    </location>
</feature>
<organism evidence="8">
    <name type="scientific">Scylla olivacea</name>
    <name type="common">Orange mud crab</name>
    <name type="synonym">Cancer olivacea</name>
    <dbReference type="NCBI Taxonomy" id="85551"/>
    <lineage>
        <taxon>Eukaryota</taxon>
        <taxon>Metazoa</taxon>
        <taxon>Ecdysozoa</taxon>
        <taxon>Arthropoda</taxon>
        <taxon>Crustacea</taxon>
        <taxon>Multicrustacea</taxon>
        <taxon>Malacostraca</taxon>
        <taxon>Eumalacostraca</taxon>
        <taxon>Eucarida</taxon>
        <taxon>Decapoda</taxon>
        <taxon>Pleocyemata</taxon>
        <taxon>Brachyura</taxon>
        <taxon>Eubrachyura</taxon>
        <taxon>Portunoidea</taxon>
        <taxon>Portunidae</taxon>
        <taxon>Portuninae</taxon>
        <taxon>Scylla</taxon>
    </lineage>
</organism>
<evidence type="ECO:0000256" key="5">
    <source>
        <dbReference type="ARBA" id="ARBA00023157"/>
    </source>
</evidence>
<evidence type="ECO:0000256" key="3">
    <source>
        <dbReference type="ARBA" id="ARBA00022737"/>
    </source>
</evidence>
<dbReference type="FunFam" id="3.30.60.30:FF:000024">
    <property type="entry name" value="Transmembrane agrin"/>
    <property type="match status" value="1"/>
</dbReference>
<sequence>MVVVGPQGLDHPVGQQGGEGDVCSGMTCEYGSTCTVLRDGLPRCSCKLDCSNVPQSPVCASDLKMYSNECLMIREGCQRQVELRLRPLELCEGTWWMHD</sequence>
<keyword evidence="3" id="KW-0677">Repeat</keyword>
<dbReference type="InterPro" id="IPR036773">
    <property type="entry name" value="TB_dom_sf"/>
</dbReference>
<evidence type="ECO:0000256" key="2">
    <source>
        <dbReference type="ARBA" id="ARBA00022729"/>
    </source>
</evidence>
<dbReference type="AlphaFoldDB" id="A0A0P4WLK2"/>
<dbReference type="InterPro" id="IPR002350">
    <property type="entry name" value="Kazal_dom"/>
</dbReference>
<dbReference type="Pfam" id="PF07648">
    <property type="entry name" value="Kazal_2"/>
    <property type="match status" value="1"/>
</dbReference>
<proteinExistence type="predicted"/>
<dbReference type="SMART" id="SM00280">
    <property type="entry name" value="KAZAL"/>
    <property type="match status" value="1"/>
</dbReference>
<keyword evidence="5" id="KW-1015">Disulfide bond</keyword>
<keyword evidence="6" id="KW-0325">Glycoprotein</keyword>
<dbReference type="Gene3D" id="3.30.60.30">
    <property type="match status" value="1"/>
</dbReference>
<dbReference type="SUPFAM" id="SSF100895">
    <property type="entry name" value="Kazal-type serine protease inhibitors"/>
    <property type="match status" value="1"/>
</dbReference>
<evidence type="ECO:0000259" key="7">
    <source>
        <dbReference type="PROSITE" id="PS51465"/>
    </source>
</evidence>
<dbReference type="InterPro" id="IPR050653">
    <property type="entry name" value="Prot_Inhib_GrowthFact_Antg"/>
</dbReference>
<name>A0A0P4WLK2_SCYOL</name>
<evidence type="ECO:0000256" key="4">
    <source>
        <dbReference type="ARBA" id="ARBA00022900"/>
    </source>
</evidence>
<dbReference type="Gene3D" id="3.90.290.10">
    <property type="entry name" value="TGF-beta binding (TB) domain"/>
    <property type="match status" value="1"/>
</dbReference>
<keyword evidence="4" id="KW-0722">Serine protease inhibitor</keyword>
<dbReference type="GO" id="GO:0030154">
    <property type="term" value="P:cell differentiation"/>
    <property type="evidence" value="ECO:0007669"/>
    <property type="project" value="TreeGrafter"/>
</dbReference>
<dbReference type="PANTHER" id="PTHR10913">
    <property type="entry name" value="FOLLISTATIN-RELATED"/>
    <property type="match status" value="1"/>
</dbReference>
<protein>
    <recommendedName>
        <fullName evidence="7">Kazal-like domain-containing protein</fullName>
    </recommendedName>
</protein>
<evidence type="ECO:0000256" key="6">
    <source>
        <dbReference type="ARBA" id="ARBA00023180"/>
    </source>
</evidence>